<comment type="caution">
    <text evidence="2">The sequence shown here is derived from an EMBL/GenBank/DDBJ whole genome shotgun (WGS) entry which is preliminary data.</text>
</comment>
<keyword evidence="3" id="KW-1185">Reference proteome</keyword>
<dbReference type="GO" id="GO:0004658">
    <property type="term" value="F:propionyl-CoA carboxylase activity"/>
    <property type="evidence" value="ECO:0007669"/>
    <property type="project" value="InterPro"/>
</dbReference>
<dbReference type="InterPro" id="IPR032716">
    <property type="entry name" value="ACC_epsilon"/>
</dbReference>
<dbReference type="Proteomes" id="UP000657574">
    <property type="component" value="Unassembled WGS sequence"/>
</dbReference>
<dbReference type="EMBL" id="BMQA01000029">
    <property type="protein sequence ID" value="GGJ44555.1"/>
    <property type="molecule type" value="Genomic_DNA"/>
</dbReference>
<dbReference type="Pfam" id="PF13822">
    <property type="entry name" value="ACC_epsilon"/>
    <property type="match status" value="1"/>
</dbReference>
<sequence length="66" mass="7529">MTDTDQGQPVALRVVRGRASEEELAALTVVLLALSEQAQQRTRQRAVNGSRWWGRPHSYRAPRSWQ</sequence>
<reference evidence="2" key="2">
    <citation type="submission" date="2020-09" db="EMBL/GenBank/DDBJ databases">
        <authorList>
            <person name="Sun Q."/>
            <person name="Ohkuma M."/>
        </authorList>
    </citation>
    <scope>NUCLEOTIDE SEQUENCE</scope>
    <source>
        <strain evidence="2">JCM 3086</strain>
    </source>
</reference>
<dbReference type="RefSeq" id="WP_189314815.1">
    <property type="nucleotide sequence ID" value="NZ_BMQA01000029.1"/>
</dbReference>
<dbReference type="AlphaFoldDB" id="A0A917L4R9"/>
<accession>A0A917L4R9</accession>
<evidence type="ECO:0000313" key="3">
    <source>
        <dbReference type="Proteomes" id="UP000657574"/>
    </source>
</evidence>
<protein>
    <recommendedName>
        <fullName evidence="4">Acyl-CoA carboxylase subunit epsilon</fullName>
    </recommendedName>
</protein>
<organism evidence="2 3">
    <name type="scientific">Streptomyces brasiliensis</name>
    <dbReference type="NCBI Taxonomy" id="1954"/>
    <lineage>
        <taxon>Bacteria</taxon>
        <taxon>Bacillati</taxon>
        <taxon>Actinomycetota</taxon>
        <taxon>Actinomycetes</taxon>
        <taxon>Kitasatosporales</taxon>
        <taxon>Streptomycetaceae</taxon>
        <taxon>Streptomyces</taxon>
    </lineage>
</organism>
<dbReference type="GO" id="GO:0003989">
    <property type="term" value="F:acetyl-CoA carboxylase activity"/>
    <property type="evidence" value="ECO:0007669"/>
    <property type="project" value="InterPro"/>
</dbReference>
<name>A0A917L4R9_9ACTN</name>
<proteinExistence type="predicted"/>
<reference evidence="2" key="1">
    <citation type="journal article" date="2014" name="Int. J. Syst. Evol. Microbiol.">
        <title>Complete genome sequence of Corynebacterium casei LMG S-19264T (=DSM 44701T), isolated from a smear-ripened cheese.</title>
        <authorList>
            <consortium name="US DOE Joint Genome Institute (JGI-PGF)"/>
            <person name="Walter F."/>
            <person name="Albersmeier A."/>
            <person name="Kalinowski J."/>
            <person name="Ruckert C."/>
        </authorList>
    </citation>
    <scope>NUCLEOTIDE SEQUENCE</scope>
    <source>
        <strain evidence="2">JCM 3086</strain>
    </source>
</reference>
<evidence type="ECO:0008006" key="4">
    <source>
        <dbReference type="Google" id="ProtNLM"/>
    </source>
</evidence>
<feature type="region of interest" description="Disordered" evidence="1">
    <location>
        <begin position="45"/>
        <end position="66"/>
    </location>
</feature>
<gene>
    <name evidence="2" type="ORF">GCM10010121_064680</name>
</gene>
<evidence type="ECO:0000256" key="1">
    <source>
        <dbReference type="SAM" id="MobiDB-lite"/>
    </source>
</evidence>
<evidence type="ECO:0000313" key="2">
    <source>
        <dbReference type="EMBL" id="GGJ44555.1"/>
    </source>
</evidence>